<feature type="coiled-coil region" evidence="1">
    <location>
        <begin position="252"/>
        <end position="300"/>
    </location>
</feature>
<evidence type="ECO:0000256" key="1">
    <source>
        <dbReference type="SAM" id="Coils"/>
    </source>
</evidence>
<proteinExistence type="predicted"/>
<sequence length="600" mass="64351">MFTPPPLFNNPFHKLSTTPIHAQSSYYSNAGTPVAPTLRHHQQQQPHQHQHQLASMIGLNTAERVTPDGQQPHHHQQLASSFLPQRQQPAWFAPLPSLPPVMPLFGGPTPQQVCRSISQPSTTIQYRQWASEAPPGHVVTTRQDAHNAAVPQQHLTSAALVPPPAKVILIPEHHTDHSTVSAAALEASHPVHPQAHLASSVPSSSMAVLYPQTARGGGDIPEAITRGGSRAKASSTTPLVDLGLDHHSGSDVIELQLAVHALELENAALRRRAKERSKALAEAQGKVQSLQEALVEAELLNTGPRTSPSTSVLSPDYGVVSNDLRSIVSLLTKTGQLLQRPKECGALLVEAAESIAAVDDKIRNMVSSGSRMVPPQSATQGAGKGGNDDESVRVRTLEGEVEGLRRKLAEAERMITSSHAREFDLLKAIEGESVHAARVSRATPGKGRGRHTIGPSSSVDEHHHHHSSSPERVSIHDPRPRSSSILVELAQHGVLPQPESSQAVNGAVPRTVSSSGSSDDGDGDNARTSRSSVASPPSSSTFEDAVASATATTSIHTAISSPSTWKDRPEVAAPPQRKLSSYRQQREELHLHRQQQQSHR</sequence>
<dbReference type="EMBL" id="JABANP010000476">
    <property type="protein sequence ID" value="KAF4681893.1"/>
    <property type="molecule type" value="Genomic_DNA"/>
</dbReference>
<feature type="compositionally biased region" description="Polar residues" evidence="2">
    <location>
        <begin position="368"/>
        <end position="380"/>
    </location>
</feature>
<dbReference type="OrthoDB" id="10585804at2759"/>
<feature type="region of interest" description="Disordered" evidence="2">
    <location>
        <begin position="495"/>
        <end position="600"/>
    </location>
</feature>
<gene>
    <name evidence="3" type="ORF">FOZ60_011379</name>
</gene>
<reference evidence="3 4" key="1">
    <citation type="submission" date="2020-04" db="EMBL/GenBank/DDBJ databases">
        <title>Perkinsus olseni comparative genomics.</title>
        <authorList>
            <person name="Bogema D.R."/>
        </authorList>
    </citation>
    <scope>NUCLEOTIDE SEQUENCE [LARGE SCALE GENOMIC DNA]</scope>
    <source>
        <strain evidence="3">00978-12</strain>
    </source>
</reference>
<evidence type="ECO:0000256" key="2">
    <source>
        <dbReference type="SAM" id="MobiDB-lite"/>
    </source>
</evidence>
<evidence type="ECO:0000313" key="3">
    <source>
        <dbReference type="EMBL" id="KAF4681893.1"/>
    </source>
</evidence>
<feature type="compositionally biased region" description="Low complexity" evidence="2">
    <location>
        <begin position="526"/>
        <end position="564"/>
    </location>
</feature>
<feature type="region of interest" description="Disordered" evidence="2">
    <location>
        <begin position="436"/>
        <end position="479"/>
    </location>
</feature>
<keyword evidence="1" id="KW-0175">Coiled coil</keyword>
<accession>A0A7J6NDD3</accession>
<dbReference type="AlphaFoldDB" id="A0A7J6NDD3"/>
<comment type="caution">
    <text evidence="3">The sequence shown here is derived from an EMBL/GenBank/DDBJ whole genome shotgun (WGS) entry which is preliminary data.</text>
</comment>
<name>A0A7J6NDD3_PEROL</name>
<feature type="region of interest" description="Disordered" evidence="2">
    <location>
        <begin position="368"/>
        <end position="394"/>
    </location>
</feature>
<protein>
    <submittedName>
        <fullName evidence="3">Uncharacterized protein</fullName>
    </submittedName>
</protein>
<dbReference type="Proteomes" id="UP000541610">
    <property type="component" value="Unassembled WGS sequence"/>
</dbReference>
<evidence type="ECO:0000313" key="4">
    <source>
        <dbReference type="Proteomes" id="UP000541610"/>
    </source>
</evidence>
<organism evidence="3 4">
    <name type="scientific">Perkinsus olseni</name>
    <name type="common">Perkinsus atlanticus</name>
    <dbReference type="NCBI Taxonomy" id="32597"/>
    <lineage>
        <taxon>Eukaryota</taxon>
        <taxon>Sar</taxon>
        <taxon>Alveolata</taxon>
        <taxon>Perkinsozoa</taxon>
        <taxon>Perkinsea</taxon>
        <taxon>Perkinsida</taxon>
        <taxon>Perkinsidae</taxon>
        <taxon>Perkinsus</taxon>
    </lineage>
</organism>